<dbReference type="EMBL" id="ONZI01000001">
    <property type="protein sequence ID" value="SPJ32857.1"/>
    <property type="molecule type" value="Genomic_DNA"/>
</dbReference>
<dbReference type="AlphaFoldDB" id="A0A2R8CIX0"/>
<reference evidence="2" key="1">
    <citation type="submission" date="2018-03" db="EMBL/GenBank/DDBJ databases">
        <authorList>
            <person name="Navarro De La Torre S."/>
        </authorList>
    </citation>
    <scope>NUCLEOTIDE SEQUENCE [LARGE SCALE GENOMIC DNA]</scope>
    <source>
        <strain evidence="2">EAod3</strain>
    </source>
</reference>
<accession>A0A2R8CIX0</accession>
<proteinExistence type="predicted"/>
<evidence type="ECO:0000313" key="2">
    <source>
        <dbReference type="Proteomes" id="UP000244934"/>
    </source>
</evidence>
<dbReference type="Proteomes" id="UP000244934">
    <property type="component" value="Unassembled WGS sequence"/>
</dbReference>
<sequence length="85" mass="10011">MTTAYRPFETHKQALTYGAATAAILLVRRPDNRGWHGAIEWNDERIWMEPMPQSDRTERAWLEVESWAMRNITVMAQHQPVFRQG</sequence>
<organism evidence="1 2">
    <name type="scientific">Kushneria phyllosphaerae</name>
    <dbReference type="NCBI Taxonomy" id="2100822"/>
    <lineage>
        <taxon>Bacteria</taxon>
        <taxon>Pseudomonadati</taxon>
        <taxon>Pseudomonadota</taxon>
        <taxon>Gammaproteobacteria</taxon>
        <taxon>Oceanospirillales</taxon>
        <taxon>Halomonadaceae</taxon>
        <taxon>Kushneria</taxon>
    </lineage>
</organism>
<protein>
    <submittedName>
        <fullName evidence="1">Uncharacterized protein</fullName>
    </submittedName>
</protein>
<dbReference type="RefSeq" id="WP_108841656.1">
    <property type="nucleotide sequence ID" value="NZ_ONZI01000001.1"/>
</dbReference>
<dbReference type="OrthoDB" id="9811700at2"/>
<gene>
    <name evidence="1" type="ORF">KSP9073_00859</name>
</gene>
<evidence type="ECO:0000313" key="1">
    <source>
        <dbReference type="EMBL" id="SPJ32857.1"/>
    </source>
</evidence>
<keyword evidence="2" id="KW-1185">Reference proteome</keyword>
<name>A0A2R8CIX0_9GAMM</name>